<dbReference type="GeneID" id="9819577"/>
<evidence type="ECO:0000256" key="5">
    <source>
        <dbReference type="ARBA" id="ARBA00023242"/>
    </source>
</evidence>
<dbReference type="SUPFAM" id="SSF54160">
    <property type="entry name" value="Chromo domain-like"/>
    <property type="match status" value="1"/>
</dbReference>
<dbReference type="InterPro" id="IPR016197">
    <property type="entry name" value="Chromo-like_dom_sf"/>
</dbReference>
<accession>A0A6A5H8T9</accession>
<protein>
    <submittedName>
        <fullName evidence="9">Uncharacterized protein</fullName>
    </submittedName>
</protein>
<dbReference type="Proteomes" id="UP000483820">
    <property type="component" value="Chromosome III"/>
</dbReference>
<dbReference type="EMBL" id="WUAV01000003">
    <property type="protein sequence ID" value="KAF1763647.1"/>
    <property type="molecule type" value="Genomic_DNA"/>
</dbReference>
<evidence type="ECO:0000313" key="10">
    <source>
        <dbReference type="Proteomes" id="UP000483820"/>
    </source>
</evidence>
<gene>
    <name evidence="9" type="ORF">GCK72_011914</name>
</gene>
<dbReference type="KEGG" id="crq:GCK72_011914"/>
<dbReference type="PANTHER" id="PTHR10880:SF48">
    <property type="entry name" value="MORTALITY FACTOR 4 LIKE 2"/>
    <property type="match status" value="1"/>
</dbReference>
<evidence type="ECO:0000256" key="2">
    <source>
        <dbReference type="ARBA" id="ARBA00022853"/>
    </source>
</evidence>
<dbReference type="Gene3D" id="1.10.274.30">
    <property type="entry name" value="MRG domain"/>
    <property type="match status" value="1"/>
</dbReference>
<dbReference type="Gene3D" id="2.30.30.140">
    <property type="match status" value="1"/>
</dbReference>
<dbReference type="InterPro" id="IPR038217">
    <property type="entry name" value="MRG_C_sf"/>
</dbReference>
<evidence type="ECO:0000256" key="3">
    <source>
        <dbReference type="ARBA" id="ARBA00023015"/>
    </source>
</evidence>
<feature type="region of interest" description="Disordered" evidence="6">
    <location>
        <begin position="1"/>
        <end position="63"/>
    </location>
</feature>
<evidence type="ECO:0000256" key="1">
    <source>
        <dbReference type="ARBA" id="ARBA00004123"/>
    </source>
</evidence>
<feature type="compositionally biased region" description="Basic and acidic residues" evidence="6">
    <location>
        <begin position="163"/>
        <end position="172"/>
    </location>
</feature>
<feature type="domain" description="MRG" evidence="7">
    <location>
        <begin position="190"/>
        <end position="387"/>
    </location>
</feature>
<dbReference type="InterPro" id="IPR026541">
    <property type="entry name" value="MRG_dom"/>
</dbReference>
<dbReference type="GO" id="GO:0035267">
    <property type="term" value="C:NuA4 histone acetyltransferase complex"/>
    <property type="evidence" value="ECO:0007669"/>
    <property type="project" value="TreeGrafter"/>
</dbReference>
<feature type="compositionally biased region" description="Polar residues" evidence="6">
    <location>
        <begin position="183"/>
        <end position="196"/>
    </location>
</feature>
<dbReference type="PANTHER" id="PTHR10880">
    <property type="entry name" value="MORTALITY FACTOR 4-LIKE PROTEIN"/>
    <property type="match status" value="1"/>
</dbReference>
<reference evidence="9 10" key="1">
    <citation type="submission" date="2019-12" db="EMBL/GenBank/DDBJ databases">
        <title>Chromosome-level assembly of the Caenorhabditis remanei genome.</title>
        <authorList>
            <person name="Teterina A.A."/>
            <person name="Willis J.H."/>
            <person name="Phillips P.C."/>
        </authorList>
    </citation>
    <scope>NUCLEOTIDE SEQUENCE [LARGE SCALE GENOMIC DNA]</scope>
    <source>
        <strain evidence="9 10">PX506</strain>
        <tissue evidence="9">Whole organism</tissue>
    </source>
</reference>
<dbReference type="GO" id="GO:0005634">
    <property type="term" value="C:nucleus"/>
    <property type="evidence" value="ECO:0007669"/>
    <property type="project" value="UniProtKB-SubCell"/>
</dbReference>
<dbReference type="Pfam" id="PF11717">
    <property type="entry name" value="Tudor-knot"/>
    <property type="match status" value="1"/>
</dbReference>
<keyword evidence="5" id="KW-0539">Nucleus</keyword>
<name>A0A6A5H8T9_CAERE</name>
<evidence type="ECO:0000259" key="8">
    <source>
        <dbReference type="Pfam" id="PF11717"/>
    </source>
</evidence>
<evidence type="ECO:0000256" key="4">
    <source>
        <dbReference type="ARBA" id="ARBA00023163"/>
    </source>
</evidence>
<dbReference type="CTD" id="9819577"/>
<comment type="caution">
    <text evidence="9">The sequence shown here is derived from an EMBL/GenBank/DDBJ whole genome shotgun (WGS) entry which is preliminary data.</text>
</comment>
<feature type="domain" description="Tudor-knot" evidence="8">
    <location>
        <begin position="73"/>
        <end position="121"/>
    </location>
</feature>
<sequence length="398" mass="45461">MEETEENVSLDGGERLEDSAYYPDDSDDSTWPDKKYSPKASTSSAKKSRKIEDSDEDGEPSVVKKKKKMEAKFKVGEKIVCLHEKTTPYPAKVTAIRVVRGVDNYNVHYISWHRRYDELVPFGEEEGKMFKGTLEDYNKNHNIPPAEAMKNLIIGKTRTHPKASADGKENRKAGRPKKKERGGSSNHIHSTSSEPTHSVRLEVDLPPGLLKVLGEDHSLIGRDFIPELPVTHSIDIIIDEYLAKVEKDEKRELAEIKEGESAKREKNKVLVKYAGIRGAIRQLVEIFNACLNNFLLTGKERFQHSGLLRQEATKKHMKFKSVLEIPIDAVRCSEHYGIVHLVRMLTKIDELLQVSEWNDYFMEKFMGSIRQFVVFLEANHLKYWTAEGGYRTITADCQ</sequence>
<dbReference type="PROSITE" id="PS51640">
    <property type="entry name" value="MRG"/>
    <property type="match status" value="1"/>
</dbReference>
<feature type="region of interest" description="Disordered" evidence="6">
    <location>
        <begin position="158"/>
        <end position="199"/>
    </location>
</feature>
<keyword evidence="2" id="KW-0156">Chromatin regulator</keyword>
<dbReference type="InterPro" id="IPR008676">
    <property type="entry name" value="MRG"/>
</dbReference>
<keyword evidence="4" id="KW-0804">Transcription</keyword>
<dbReference type="GO" id="GO:0006325">
    <property type="term" value="P:chromatin organization"/>
    <property type="evidence" value="ECO:0007669"/>
    <property type="project" value="UniProtKB-KW"/>
</dbReference>
<dbReference type="AlphaFoldDB" id="A0A6A5H8T9"/>
<organism evidence="9 10">
    <name type="scientific">Caenorhabditis remanei</name>
    <name type="common">Caenorhabditis vulgaris</name>
    <dbReference type="NCBI Taxonomy" id="31234"/>
    <lineage>
        <taxon>Eukaryota</taxon>
        <taxon>Metazoa</taxon>
        <taxon>Ecdysozoa</taxon>
        <taxon>Nematoda</taxon>
        <taxon>Chromadorea</taxon>
        <taxon>Rhabditida</taxon>
        <taxon>Rhabditina</taxon>
        <taxon>Rhabditomorpha</taxon>
        <taxon>Rhabditoidea</taxon>
        <taxon>Rhabditidae</taxon>
        <taxon>Peloderinae</taxon>
        <taxon>Caenorhabditis</taxon>
    </lineage>
</organism>
<dbReference type="Pfam" id="PF05712">
    <property type="entry name" value="MRG"/>
    <property type="match status" value="1"/>
</dbReference>
<evidence type="ECO:0000259" key="7">
    <source>
        <dbReference type="Pfam" id="PF05712"/>
    </source>
</evidence>
<evidence type="ECO:0000256" key="6">
    <source>
        <dbReference type="SAM" id="MobiDB-lite"/>
    </source>
</evidence>
<keyword evidence="3" id="KW-0805">Transcription regulation</keyword>
<evidence type="ECO:0000313" key="9">
    <source>
        <dbReference type="EMBL" id="KAF1763647.1"/>
    </source>
</evidence>
<comment type="subcellular location">
    <subcellularLocation>
        <location evidence="1">Nucleus</location>
    </subcellularLocation>
</comment>
<proteinExistence type="predicted"/>
<dbReference type="GO" id="GO:0006355">
    <property type="term" value="P:regulation of DNA-templated transcription"/>
    <property type="evidence" value="ECO:0007669"/>
    <property type="project" value="InterPro"/>
</dbReference>
<dbReference type="InterPro" id="IPR025995">
    <property type="entry name" value="Tudor-knot"/>
</dbReference>
<dbReference type="RefSeq" id="XP_003103111.2">
    <property type="nucleotide sequence ID" value="XM_003103063.2"/>
</dbReference>